<dbReference type="SUPFAM" id="SSF55383">
    <property type="entry name" value="Copper amine oxidase, domain N"/>
    <property type="match status" value="1"/>
</dbReference>
<dbReference type="PANTHER" id="PTHR30383">
    <property type="entry name" value="THIOESTERASE 1/PROTEASE 1/LYSOPHOSPHOLIPASE L1"/>
    <property type="match status" value="1"/>
</dbReference>
<keyword evidence="1" id="KW-0732">Signal</keyword>
<sequence length="416" mass="45675">MKKFLAQTSVRLALVTVLTSGLIGTGAATADVTYTSKLPHHFVALGDSLTLGLEPGVDYSMNEPYGFVDRLYEDSLYTGRTYVKNYGVAGLNSTGLVKYLDALKQNKNTTPNEIQADLPESPRTDQLFSQIEESRQELAVADLITVTIGANDFAPDFAAFVQAGADDDVKAKTNDVLDTLSTNLRSALATLHELAPHAQVVIADGYVPYFTDGDQATYDRLQQVSEDTTTTLDEIADSMKSDTFPIKVAHVSEKFNGHERDYTHLAENDVHPNQAGYEAMADAFAQAIWGGRYRITEQRQPINVIVKGKEFHNDYEVTMINDRAYLPLREFAEAVGAEVGWDEENQAAIISMGESNVKFSIGSDTLLVNGEEVKIDAPVHLLYDGTKTYVPLRAISQGLGFDVEYISNSNTAYINN</sequence>
<dbReference type="Gene3D" id="3.40.50.1110">
    <property type="entry name" value="SGNH hydrolase"/>
    <property type="match status" value="1"/>
</dbReference>
<evidence type="ECO:0000259" key="2">
    <source>
        <dbReference type="Pfam" id="PF07833"/>
    </source>
</evidence>
<dbReference type="InterPro" id="IPR051532">
    <property type="entry name" value="Ester_Hydrolysis_Enzymes"/>
</dbReference>
<evidence type="ECO:0000313" key="5">
    <source>
        <dbReference type="Proteomes" id="UP000602284"/>
    </source>
</evidence>
<dbReference type="Pfam" id="PF13472">
    <property type="entry name" value="Lipase_GDSL_2"/>
    <property type="match status" value="1"/>
</dbReference>
<proteinExistence type="predicted"/>
<evidence type="ECO:0000256" key="1">
    <source>
        <dbReference type="SAM" id="SignalP"/>
    </source>
</evidence>
<dbReference type="PANTHER" id="PTHR30383:SF5">
    <property type="entry name" value="SGNH HYDROLASE-TYPE ESTERASE DOMAIN-CONTAINING PROTEIN"/>
    <property type="match status" value="1"/>
</dbReference>
<gene>
    <name evidence="4" type="ORF">JJB07_17425</name>
</gene>
<dbReference type="RefSeq" id="WP_201637237.1">
    <property type="nucleotide sequence ID" value="NZ_JAEQNB010000005.1"/>
</dbReference>
<evidence type="ECO:0000259" key="3">
    <source>
        <dbReference type="Pfam" id="PF13472"/>
    </source>
</evidence>
<dbReference type="InterPro" id="IPR012854">
    <property type="entry name" value="Cu_amine_oxidase-like_N"/>
</dbReference>
<dbReference type="Pfam" id="PF07833">
    <property type="entry name" value="Cu_amine_oxidN1"/>
    <property type="match status" value="1"/>
</dbReference>
<dbReference type="EMBL" id="JAEQNB010000005">
    <property type="protein sequence ID" value="MBL0388389.1"/>
    <property type="molecule type" value="Genomic_DNA"/>
</dbReference>
<name>A0ABS1JDL9_9BACL</name>
<feature type="domain" description="SGNH hydrolase-type esterase" evidence="3">
    <location>
        <begin position="44"/>
        <end position="279"/>
    </location>
</feature>
<feature type="chain" id="PRO_5046109585" description="Copper amine oxidase" evidence="1">
    <location>
        <begin position="31"/>
        <end position="416"/>
    </location>
</feature>
<accession>A0ABS1JDL9</accession>
<protein>
    <recommendedName>
        <fullName evidence="6">Copper amine oxidase</fullName>
    </recommendedName>
</protein>
<evidence type="ECO:0008006" key="6">
    <source>
        <dbReference type="Google" id="ProtNLM"/>
    </source>
</evidence>
<dbReference type="Gene3D" id="3.30.457.10">
    <property type="entry name" value="Copper amine oxidase-like, N-terminal domain"/>
    <property type="match status" value="1"/>
</dbReference>
<dbReference type="InterPro" id="IPR013830">
    <property type="entry name" value="SGNH_hydro"/>
</dbReference>
<keyword evidence="5" id="KW-1185">Reference proteome</keyword>
<dbReference type="InterPro" id="IPR036514">
    <property type="entry name" value="SGNH_hydro_sf"/>
</dbReference>
<feature type="domain" description="Copper amine oxidase-like N-terminal" evidence="2">
    <location>
        <begin position="306"/>
        <end position="414"/>
    </location>
</feature>
<dbReference type="SUPFAM" id="SSF52266">
    <property type="entry name" value="SGNH hydrolase"/>
    <property type="match status" value="1"/>
</dbReference>
<reference evidence="4 5" key="1">
    <citation type="submission" date="2021-01" db="EMBL/GenBank/DDBJ databases">
        <title>Tumebacillus sp. strain ITR2 16S ribosomal RNA gene Genome sequencing and assembly.</title>
        <authorList>
            <person name="Kang M."/>
        </authorList>
    </citation>
    <scope>NUCLEOTIDE SEQUENCE [LARGE SCALE GENOMIC DNA]</scope>
    <source>
        <strain evidence="4 5">ITR2</strain>
    </source>
</reference>
<comment type="caution">
    <text evidence="4">The sequence shown here is derived from an EMBL/GenBank/DDBJ whole genome shotgun (WGS) entry which is preliminary data.</text>
</comment>
<dbReference type="Proteomes" id="UP000602284">
    <property type="component" value="Unassembled WGS sequence"/>
</dbReference>
<evidence type="ECO:0000313" key="4">
    <source>
        <dbReference type="EMBL" id="MBL0388389.1"/>
    </source>
</evidence>
<feature type="signal peptide" evidence="1">
    <location>
        <begin position="1"/>
        <end position="30"/>
    </location>
</feature>
<dbReference type="InterPro" id="IPR036582">
    <property type="entry name" value="Mao_N_sf"/>
</dbReference>
<organism evidence="4 5">
    <name type="scientific">Tumebacillus amylolyticus</name>
    <dbReference type="NCBI Taxonomy" id="2801339"/>
    <lineage>
        <taxon>Bacteria</taxon>
        <taxon>Bacillati</taxon>
        <taxon>Bacillota</taxon>
        <taxon>Bacilli</taxon>
        <taxon>Bacillales</taxon>
        <taxon>Alicyclobacillaceae</taxon>
        <taxon>Tumebacillus</taxon>
    </lineage>
</organism>